<reference evidence="2" key="1">
    <citation type="journal article" date="2019" name="Int. J. Syst. Evol. Microbiol.">
        <title>The Global Catalogue of Microorganisms (GCM) 10K type strain sequencing project: providing services to taxonomists for standard genome sequencing and annotation.</title>
        <authorList>
            <consortium name="The Broad Institute Genomics Platform"/>
            <consortium name="The Broad Institute Genome Sequencing Center for Infectious Disease"/>
            <person name="Wu L."/>
            <person name="Ma J."/>
        </authorList>
    </citation>
    <scope>NUCLEOTIDE SEQUENCE [LARGE SCALE GENOMIC DNA]</scope>
    <source>
        <strain evidence="2">CGMCC 1.15111</strain>
    </source>
</reference>
<name>A0ABQ3I579_9BACT</name>
<organism evidence="1 2">
    <name type="scientific">Roseivirga thermotolerans</name>
    <dbReference type="NCBI Taxonomy" id="1758176"/>
    <lineage>
        <taxon>Bacteria</taxon>
        <taxon>Pseudomonadati</taxon>
        <taxon>Bacteroidota</taxon>
        <taxon>Cytophagia</taxon>
        <taxon>Cytophagales</taxon>
        <taxon>Roseivirgaceae</taxon>
        <taxon>Roseivirga</taxon>
    </lineage>
</organism>
<sequence length="150" mass="16479">MLELKRDVFRMCSEKVGARINTLEAELRSLSESAASDTKSSMGDKYETSREMVGLEQEKVSEQLDDARQMRKVLESLNVEHSASKIIQGSLVRTSTVLFYIAVSLGKITVGGKDVFVISPVSPIGKELMGKEVNHSIAFAGKMERIIAIA</sequence>
<protein>
    <recommendedName>
        <fullName evidence="3">3-oxoacyl-ACP synthase</fullName>
    </recommendedName>
</protein>
<comment type="caution">
    <text evidence="1">The sequence shown here is derived from an EMBL/GenBank/DDBJ whole genome shotgun (WGS) entry which is preliminary data.</text>
</comment>
<dbReference type="EMBL" id="BNAG01000002">
    <property type="protein sequence ID" value="GHE59408.1"/>
    <property type="molecule type" value="Genomic_DNA"/>
</dbReference>
<gene>
    <name evidence="1" type="ORF">GCM10011340_12600</name>
</gene>
<evidence type="ECO:0008006" key="3">
    <source>
        <dbReference type="Google" id="ProtNLM"/>
    </source>
</evidence>
<dbReference type="Proteomes" id="UP000658258">
    <property type="component" value="Unassembled WGS sequence"/>
</dbReference>
<evidence type="ECO:0000313" key="1">
    <source>
        <dbReference type="EMBL" id="GHE59408.1"/>
    </source>
</evidence>
<dbReference type="RefSeq" id="WP_189629383.1">
    <property type="nucleotide sequence ID" value="NZ_BNAG01000002.1"/>
</dbReference>
<accession>A0ABQ3I579</accession>
<proteinExistence type="predicted"/>
<evidence type="ECO:0000313" key="2">
    <source>
        <dbReference type="Proteomes" id="UP000658258"/>
    </source>
</evidence>
<keyword evidence="2" id="KW-1185">Reference proteome</keyword>